<accession>A0A1U7NX33</accession>
<dbReference type="STRING" id="249408.BOO71_0008662"/>
<organism evidence="1 2">
    <name type="scientific">Deinococcus marmoris</name>
    <dbReference type="NCBI Taxonomy" id="249408"/>
    <lineage>
        <taxon>Bacteria</taxon>
        <taxon>Thermotogati</taxon>
        <taxon>Deinococcota</taxon>
        <taxon>Deinococci</taxon>
        <taxon>Deinococcales</taxon>
        <taxon>Deinococcaceae</taxon>
        <taxon>Deinococcus</taxon>
    </lineage>
</organism>
<protein>
    <submittedName>
        <fullName evidence="1">Uncharacterized protein</fullName>
    </submittedName>
</protein>
<comment type="caution">
    <text evidence="1">The sequence shown here is derived from an EMBL/GenBank/DDBJ whole genome shotgun (WGS) entry which is preliminary data.</text>
</comment>
<name>A0A1U7NX33_9DEIO</name>
<sequence length="76" mass="8524">MAEARVLLLVRSEWQTFDELQAQAAGMARYELKGHLGVLGVLSLVELNGRQYRHRASPRTDEVMTSARAMLEGLQP</sequence>
<dbReference type="EMBL" id="MSTI01000097">
    <property type="protein sequence ID" value="OLV17483.1"/>
    <property type="molecule type" value="Genomic_DNA"/>
</dbReference>
<dbReference type="AlphaFoldDB" id="A0A1U7NX33"/>
<dbReference type="Proteomes" id="UP000186607">
    <property type="component" value="Unassembled WGS sequence"/>
</dbReference>
<keyword evidence="2" id="KW-1185">Reference proteome</keyword>
<reference evidence="1 2" key="1">
    <citation type="submission" date="2017-01" db="EMBL/GenBank/DDBJ databases">
        <title>Genome Analysis of Deinococcus marmoris KOPRI26562.</title>
        <authorList>
            <person name="Kim J.H."/>
            <person name="Oh H.-M."/>
        </authorList>
    </citation>
    <scope>NUCLEOTIDE SEQUENCE [LARGE SCALE GENOMIC DNA]</scope>
    <source>
        <strain evidence="1 2">KOPRI26562</strain>
    </source>
</reference>
<proteinExistence type="predicted"/>
<gene>
    <name evidence="1" type="ORF">BOO71_0008662</name>
</gene>
<evidence type="ECO:0000313" key="1">
    <source>
        <dbReference type="EMBL" id="OLV17483.1"/>
    </source>
</evidence>
<evidence type="ECO:0000313" key="2">
    <source>
        <dbReference type="Proteomes" id="UP000186607"/>
    </source>
</evidence>